<dbReference type="OrthoDB" id="5290315at2"/>
<dbReference type="HOGENOM" id="CLU_074357_1_0_0"/>
<dbReference type="Gene3D" id="1.25.40.920">
    <property type="entry name" value="TRAP transporter T-component"/>
    <property type="match status" value="1"/>
</dbReference>
<accession>H1XWH7</accession>
<reference evidence="2 3" key="1">
    <citation type="submission" date="2011-09" db="EMBL/GenBank/DDBJ databases">
        <title>The permanent draft genome of Caldithrix abyssi DSM 13497.</title>
        <authorList>
            <consortium name="US DOE Joint Genome Institute (JGI-PGF)"/>
            <person name="Lucas S."/>
            <person name="Han J."/>
            <person name="Lapidus A."/>
            <person name="Bruce D."/>
            <person name="Goodwin L."/>
            <person name="Pitluck S."/>
            <person name="Peters L."/>
            <person name="Kyrpides N."/>
            <person name="Mavromatis K."/>
            <person name="Ivanova N."/>
            <person name="Mikhailova N."/>
            <person name="Chertkov O."/>
            <person name="Detter J.C."/>
            <person name="Tapia R."/>
            <person name="Han C."/>
            <person name="Land M."/>
            <person name="Hauser L."/>
            <person name="Markowitz V."/>
            <person name="Cheng J.-F."/>
            <person name="Hugenholtz P."/>
            <person name="Woyke T."/>
            <person name="Wu D."/>
            <person name="Spring S."/>
            <person name="Brambilla E."/>
            <person name="Klenk H.-P."/>
            <person name="Eisen J.A."/>
        </authorList>
    </citation>
    <scope>NUCLEOTIDE SEQUENCE [LARGE SCALE GENOMIC DNA]</scope>
    <source>
        <strain evidence="2 3">DSM 13497</strain>
    </source>
</reference>
<sequence length="290" mass="33103" precursor="true">MRKSVLMSLIFFLALFSGCSMQRMAIRQMEPVLNNSVAAFFEEDDLELARQAMAANLKLVEGLLKSDAQNQTLLQILAQGYAGYALAFVEDTNANRARKLYLRARDYAWRLLEAQNKQLAKTLKTASAADWERILLKARKKNVPALFWLGFSWSSYINLSLEDPQAILDLARVEPVMKRVLELDSSYFYGATYLFFGSLYGQKPPLLGGNPQKARAFFEKNFKLTGGKFLLSYVYAARFYAAKTLNEQLFDSYLQKVLDSPIDIQPNVRLLNQVAKQKAKRLLKKKSEMF</sequence>
<dbReference type="PaxDb" id="880073-Calab_1131"/>
<evidence type="ECO:0000313" key="3">
    <source>
        <dbReference type="Proteomes" id="UP000004671"/>
    </source>
</evidence>
<dbReference type="AlphaFoldDB" id="H1XWH7"/>
<dbReference type="EMBL" id="CM001402">
    <property type="protein sequence ID" value="EHO40759.1"/>
    <property type="molecule type" value="Genomic_DNA"/>
</dbReference>
<evidence type="ECO:0000313" key="1">
    <source>
        <dbReference type="EMBL" id="APF20744.1"/>
    </source>
</evidence>
<organism evidence="2 3">
    <name type="scientific">Caldithrix abyssi DSM 13497</name>
    <dbReference type="NCBI Taxonomy" id="880073"/>
    <lineage>
        <taxon>Bacteria</taxon>
        <taxon>Pseudomonadati</taxon>
        <taxon>Calditrichota</taxon>
        <taxon>Calditrichia</taxon>
        <taxon>Calditrichales</taxon>
        <taxon>Calditrichaceae</taxon>
        <taxon>Caldithrix</taxon>
    </lineage>
</organism>
<dbReference type="InterPro" id="IPR031823">
    <property type="entry name" value="TatT"/>
</dbReference>
<reference evidence="1 4" key="2">
    <citation type="submission" date="2016-11" db="EMBL/GenBank/DDBJ databases">
        <title>Genomic analysis of Caldithrix abyssi and proposal of a novel bacterial phylum Caldithrichaeota.</title>
        <authorList>
            <person name="Kublanov I."/>
            <person name="Sigalova O."/>
            <person name="Gavrilov S."/>
            <person name="Lebedinsky A."/>
            <person name="Ivanova N."/>
            <person name="Daum C."/>
            <person name="Reddy T."/>
            <person name="Klenk H.P."/>
            <person name="Goker M."/>
            <person name="Reva O."/>
            <person name="Miroshnichenko M."/>
            <person name="Kyprides N."/>
            <person name="Woyke T."/>
            <person name="Gelfand M."/>
        </authorList>
    </citation>
    <scope>NUCLEOTIDE SEQUENCE [LARGE SCALE GENOMIC DNA]</scope>
    <source>
        <strain evidence="1 4">LF13</strain>
    </source>
</reference>
<dbReference type="Pfam" id="PF16811">
    <property type="entry name" value="TAtT"/>
    <property type="match status" value="1"/>
</dbReference>
<dbReference type="KEGG" id="caby:Cabys_3999"/>
<evidence type="ECO:0000313" key="4">
    <source>
        <dbReference type="Proteomes" id="UP000183868"/>
    </source>
</evidence>
<dbReference type="InParanoid" id="H1XWH7"/>
<proteinExistence type="predicted"/>
<dbReference type="RefSeq" id="WP_006927790.1">
    <property type="nucleotide sequence ID" value="NZ_CM001402.1"/>
</dbReference>
<dbReference type="EMBL" id="CP018099">
    <property type="protein sequence ID" value="APF20744.1"/>
    <property type="molecule type" value="Genomic_DNA"/>
</dbReference>
<dbReference type="InterPro" id="IPR038537">
    <property type="entry name" value="TatT_sf"/>
</dbReference>
<gene>
    <name evidence="1" type="ORF">Cabys_3999</name>
    <name evidence="2" type="ORF">Calab_1131</name>
</gene>
<name>H1XWH7_CALAY</name>
<keyword evidence="3" id="KW-1185">Reference proteome</keyword>
<dbReference type="STRING" id="880073.Cabys_3999"/>
<dbReference type="Proteomes" id="UP000183868">
    <property type="component" value="Chromosome"/>
</dbReference>
<dbReference type="eggNOG" id="COG0457">
    <property type="taxonomic scope" value="Bacteria"/>
</dbReference>
<dbReference type="PROSITE" id="PS51257">
    <property type="entry name" value="PROKAR_LIPOPROTEIN"/>
    <property type="match status" value="1"/>
</dbReference>
<protein>
    <submittedName>
        <fullName evidence="1">TRAP transporter T-component</fullName>
    </submittedName>
</protein>
<evidence type="ECO:0000313" key="2">
    <source>
        <dbReference type="EMBL" id="EHO40759.1"/>
    </source>
</evidence>
<dbReference type="Proteomes" id="UP000004671">
    <property type="component" value="Chromosome"/>
</dbReference>